<feature type="transmembrane region" description="Helical" evidence="7">
    <location>
        <begin position="422"/>
        <end position="442"/>
    </location>
</feature>
<keyword evidence="4 7" id="KW-1133">Transmembrane helix</keyword>
<dbReference type="PANTHER" id="PTHR43791">
    <property type="entry name" value="PERMEASE-RELATED"/>
    <property type="match status" value="1"/>
</dbReference>
<dbReference type="InterPro" id="IPR020846">
    <property type="entry name" value="MFS_dom"/>
</dbReference>
<feature type="transmembrane region" description="Helical" evidence="7">
    <location>
        <begin position="295"/>
        <end position="320"/>
    </location>
</feature>
<gene>
    <name evidence="9" type="ORF">IFR04_003204</name>
</gene>
<feature type="transmembrane region" description="Helical" evidence="7">
    <location>
        <begin position="151"/>
        <end position="169"/>
    </location>
</feature>
<dbReference type="PANTHER" id="PTHR43791:SF32">
    <property type="entry name" value="MAJOR FACILITATOR SUPERFAMILY (MFS) PROFILE DOMAIN-CONTAINING PROTEIN"/>
    <property type="match status" value="1"/>
</dbReference>
<feature type="transmembrane region" description="Helical" evidence="7">
    <location>
        <begin position="216"/>
        <end position="236"/>
    </location>
</feature>
<evidence type="ECO:0000256" key="1">
    <source>
        <dbReference type="ARBA" id="ARBA00004141"/>
    </source>
</evidence>
<feature type="transmembrane region" description="Helical" evidence="7">
    <location>
        <begin position="454"/>
        <end position="477"/>
    </location>
</feature>
<comment type="subcellular location">
    <subcellularLocation>
        <location evidence="1">Membrane</location>
        <topology evidence="1">Multi-pass membrane protein</topology>
    </subcellularLocation>
</comment>
<evidence type="ECO:0000256" key="6">
    <source>
        <dbReference type="SAM" id="MobiDB-lite"/>
    </source>
</evidence>
<evidence type="ECO:0000256" key="2">
    <source>
        <dbReference type="ARBA" id="ARBA00022448"/>
    </source>
</evidence>
<feature type="transmembrane region" description="Helical" evidence="7">
    <location>
        <begin position="389"/>
        <end position="410"/>
    </location>
</feature>
<dbReference type="InterPro" id="IPR011701">
    <property type="entry name" value="MFS"/>
</dbReference>
<feature type="transmembrane region" description="Helical" evidence="7">
    <location>
        <begin position="121"/>
        <end position="139"/>
    </location>
</feature>
<dbReference type="FunFam" id="1.20.1250.20:FF:000106">
    <property type="entry name" value="MFS transporter, putative"/>
    <property type="match status" value="1"/>
</dbReference>
<keyword evidence="10" id="KW-1185">Reference proteome</keyword>
<evidence type="ECO:0000256" key="7">
    <source>
        <dbReference type="SAM" id="Phobius"/>
    </source>
</evidence>
<feature type="domain" description="Major facilitator superfamily (MFS) profile" evidence="8">
    <location>
        <begin position="55"/>
        <end position="507"/>
    </location>
</feature>
<name>A0A8H7WEZ8_9HELO</name>
<dbReference type="AlphaFoldDB" id="A0A8H7WEZ8"/>
<keyword evidence="2" id="KW-0813">Transport</keyword>
<dbReference type="Gene3D" id="1.20.1250.20">
    <property type="entry name" value="MFS general substrate transporter like domains"/>
    <property type="match status" value="2"/>
</dbReference>
<sequence>MDITSAGQIKGNYLEKSKTDVSVSQPIEIDGIGPIVQDWTEEEERKVKRKIDFILIPVLGLAFFALQLDRGNISSALTSTLTKDLGINTNQVNVGSQLLSAGIVVLEIPSNIILQKVGPRPWLSVQILAWGLVAIFQAFISNYPSYLTTRLLLGLLEAGFIPGALYYLSTWYKKGETSLRVTFFFFGQMFANATSQLIAAGLLTLEGKRGLSGWQWLFLIDGLITIFIAFLFILFVPPSAGDGNALITFGKSNYFTERESHIIKNRVLLDDPQKARGKIHISGRDLLSVFKQPRVWVHVFITMLPMAAVQGLGTYTPSIIKSLGFGTVKANALSSVGIYCAIVFVAILSYFCDLTGQRGPFALISSTWAVITYSCLRTAPITSGKWHRYGLITLANVSYASVHVLNLGWISVNCTTPQERSICMALVVMAANCAGIAGSQIFRTEDAPKYIRGLTTIIGLAAGGWVLIVLQMVRYWFKSKKLENSGAKSLAKSLESERSEERDIEKL</sequence>
<feature type="region of interest" description="Disordered" evidence="6">
    <location>
        <begin position="484"/>
        <end position="507"/>
    </location>
</feature>
<evidence type="ECO:0000256" key="5">
    <source>
        <dbReference type="ARBA" id="ARBA00023136"/>
    </source>
</evidence>
<keyword evidence="3 7" id="KW-0812">Transmembrane</keyword>
<dbReference type="GO" id="GO:0022857">
    <property type="term" value="F:transmembrane transporter activity"/>
    <property type="evidence" value="ECO:0007669"/>
    <property type="project" value="InterPro"/>
</dbReference>
<organism evidence="9 10">
    <name type="scientific">Cadophora malorum</name>
    <dbReference type="NCBI Taxonomy" id="108018"/>
    <lineage>
        <taxon>Eukaryota</taxon>
        <taxon>Fungi</taxon>
        <taxon>Dikarya</taxon>
        <taxon>Ascomycota</taxon>
        <taxon>Pezizomycotina</taxon>
        <taxon>Leotiomycetes</taxon>
        <taxon>Helotiales</taxon>
        <taxon>Ploettnerulaceae</taxon>
        <taxon>Cadophora</taxon>
    </lineage>
</organism>
<dbReference type="EMBL" id="JAFJYH010000031">
    <property type="protein sequence ID" value="KAG4423659.1"/>
    <property type="molecule type" value="Genomic_DNA"/>
</dbReference>
<dbReference type="PROSITE" id="PS50850">
    <property type="entry name" value="MFS"/>
    <property type="match status" value="1"/>
</dbReference>
<comment type="caution">
    <text evidence="9">The sequence shown here is derived from an EMBL/GenBank/DDBJ whole genome shotgun (WGS) entry which is preliminary data.</text>
</comment>
<dbReference type="Pfam" id="PF07690">
    <property type="entry name" value="MFS_1"/>
    <property type="match status" value="1"/>
</dbReference>
<dbReference type="OrthoDB" id="2985014at2759"/>
<accession>A0A8H7WEZ8</accession>
<dbReference type="InterPro" id="IPR036259">
    <property type="entry name" value="MFS_trans_sf"/>
</dbReference>
<feature type="transmembrane region" description="Helical" evidence="7">
    <location>
        <begin position="332"/>
        <end position="351"/>
    </location>
</feature>
<dbReference type="GO" id="GO:0016020">
    <property type="term" value="C:membrane"/>
    <property type="evidence" value="ECO:0007669"/>
    <property type="project" value="UniProtKB-SubCell"/>
</dbReference>
<evidence type="ECO:0000256" key="4">
    <source>
        <dbReference type="ARBA" id="ARBA00022989"/>
    </source>
</evidence>
<feature type="compositionally biased region" description="Basic and acidic residues" evidence="6">
    <location>
        <begin position="494"/>
        <end position="507"/>
    </location>
</feature>
<evidence type="ECO:0000256" key="3">
    <source>
        <dbReference type="ARBA" id="ARBA00022692"/>
    </source>
</evidence>
<evidence type="ECO:0000259" key="8">
    <source>
        <dbReference type="PROSITE" id="PS50850"/>
    </source>
</evidence>
<dbReference type="Proteomes" id="UP000664132">
    <property type="component" value="Unassembled WGS sequence"/>
</dbReference>
<feature type="transmembrane region" description="Helical" evidence="7">
    <location>
        <begin position="181"/>
        <end position="204"/>
    </location>
</feature>
<evidence type="ECO:0000313" key="10">
    <source>
        <dbReference type="Proteomes" id="UP000664132"/>
    </source>
</evidence>
<proteinExistence type="predicted"/>
<protein>
    <recommendedName>
        <fullName evidence="8">Major facilitator superfamily (MFS) profile domain-containing protein</fullName>
    </recommendedName>
</protein>
<reference evidence="9" key="1">
    <citation type="submission" date="2021-02" db="EMBL/GenBank/DDBJ databases">
        <title>Genome sequence Cadophora malorum strain M34.</title>
        <authorList>
            <person name="Stefanovic E."/>
            <person name="Vu D."/>
            <person name="Scully C."/>
            <person name="Dijksterhuis J."/>
            <person name="Roader J."/>
            <person name="Houbraken J."/>
        </authorList>
    </citation>
    <scope>NUCLEOTIDE SEQUENCE</scope>
    <source>
        <strain evidence="9">M34</strain>
    </source>
</reference>
<keyword evidence="5 7" id="KW-0472">Membrane</keyword>
<evidence type="ECO:0000313" key="9">
    <source>
        <dbReference type="EMBL" id="KAG4423659.1"/>
    </source>
</evidence>
<dbReference type="SUPFAM" id="SSF103473">
    <property type="entry name" value="MFS general substrate transporter"/>
    <property type="match status" value="1"/>
</dbReference>